<dbReference type="SUPFAM" id="SSF53850">
    <property type="entry name" value="Periplasmic binding protein-like II"/>
    <property type="match status" value="1"/>
</dbReference>
<evidence type="ECO:0000256" key="3">
    <source>
        <dbReference type="ARBA" id="ARBA00023125"/>
    </source>
</evidence>
<evidence type="ECO:0000256" key="2">
    <source>
        <dbReference type="ARBA" id="ARBA00023015"/>
    </source>
</evidence>
<dbReference type="PANTHER" id="PTHR30537:SF72">
    <property type="entry name" value="LYSR FAMILY TRANSCRIPTIONAL REGULATOR"/>
    <property type="match status" value="1"/>
</dbReference>
<proteinExistence type="inferred from homology"/>
<dbReference type="Pfam" id="PF03466">
    <property type="entry name" value="LysR_substrate"/>
    <property type="match status" value="1"/>
</dbReference>
<dbReference type="CDD" id="cd08472">
    <property type="entry name" value="PBP2_CrgA_like_3"/>
    <property type="match status" value="1"/>
</dbReference>
<dbReference type="PROSITE" id="PS50931">
    <property type="entry name" value="HTH_LYSR"/>
    <property type="match status" value="1"/>
</dbReference>
<dbReference type="PANTHER" id="PTHR30537">
    <property type="entry name" value="HTH-TYPE TRANSCRIPTIONAL REGULATOR"/>
    <property type="match status" value="1"/>
</dbReference>
<dbReference type="InterPro" id="IPR036388">
    <property type="entry name" value="WH-like_DNA-bd_sf"/>
</dbReference>
<keyword evidence="3" id="KW-0238">DNA-binding</keyword>
<evidence type="ECO:0000313" key="6">
    <source>
        <dbReference type="EMBL" id="GAA0568582.1"/>
    </source>
</evidence>
<feature type="domain" description="HTH lysR-type" evidence="5">
    <location>
        <begin position="1"/>
        <end position="53"/>
    </location>
</feature>
<comment type="similarity">
    <text evidence="1">Belongs to the LysR transcriptional regulatory family.</text>
</comment>
<dbReference type="SUPFAM" id="SSF46785">
    <property type="entry name" value="Winged helix' DNA-binding domain"/>
    <property type="match status" value="1"/>
</dbReference>
<comment type="caution">
    <text evidence="6">The sequence shown here is derived from an EMBL/GenBank/DDBJ whole genome shotgun (WGS) entry which is preliminary data.</text>
</comment>
<evidence type="ECO:0000259" key="5">
    <source>
        <dbReference type="PROSITE" id="PS50931"/>
    </source>
</evidence>
<reference evidence="7" key="1">
    <citation type="journal article" date="2019" name="Int. J. Syst. Evol. Microbiol.">
        <title>The Global Catalogue of Microorganisms (GCM) 10K type strain sequencing project: providing services to taxonomists for standard genome sequencing and annotation.</title>
        <authorList>
            <consortium name="The Broad Institute Genomics Platform"/>
            <consortium name="The Broad Institute Genome Sequencing Center for Infectious Disease"/>
            <person name="Wu L."/>
            <person name="Ma J."/>
        </authorList>
    </citation>
    <scope>NUCLEOTIDE SEQUENCE [LARGE SCALE GENOMIC DNA]</scope>
    <source>
        <strain evidence="7">JCM 15089</strain>
    </source>
</reference>
<name>A0ABP3PJM0_9PROT</name>
<dbReference type="EMBL" id="BAAADD010000004">
    <property type="protein sequence ID" value="GAA0568582.1"/>
    <property type="molecule type" value="Genomic_DNA"/>
</dbReference>
<evidence type="ECO:0000313" key="7">
    <source>
        <dbReference type="Proteomes" id="UP001499951"/>
    </source>
</evidence>
<keyword evidence="4" id="KW-0804">Transcription</keyword>
<dbReference type="Pfam" id="PF00126">
    <property type="entry name" value="HTH_1"/>
    <property type="match status" value="1"/>
</dbReference>
<dbReference type="Proteomes" id="UP001499951">
    <property type="component" value="Unassembled WGS sequence"/>
</dbReference>
<dbReference type="InterPro" id="IPR036390">
    <property type="entry name" value="WH_DNA-bd_sf"/>
</dbReference>
<keyword evidence="7" id="KW-1185">Reference proteome</keyword>
<organism evidence="6 7">
    <name type="scientific">Rhizomicrobium electricum</name>
    <dbReference type="NCBI Taxonomy" id="480070"/>
    <lineage>
        <taxon>Bacteria</taxon>
        <taxon>Pseudomonadati</taxon>
        <taxon>Pseudomonadota</taxon>
        <taxon>Alphaproteobacteria</taxon>
        <taxon>Micropepsales</taxon>
        <taxon>Micropepsaceae</taxon>
        <taxon>Rhizomicrobium</taxon>
    </lineage>
</organism>
<dbReference type="InterPro" id="IPR058163">
    <property type="entry name" value="LysR-type_TF_proteobact-type"/>
</dbReference>
<gene>
    <name evidence="6" type="ORF">GCM10008942_16490</name>
</gene>
<accession>A0ABP3PJM0</accession>
<dbReference type="InterPro" id="IPR005119">
    <property type="entry name" value="LysR_subst-bd"/>
</dbReference>
<protein>
    <submittedName>
        <fullName evidence="6">LysR family transcriptional regulator</fullName>
    </submittedName>
</protein>
<sequence>MQVFVRVAERMSFAAAARDLGLPASTVTDAVKGLEKRLGVRLLERTTRKVHLTPDGEVYRRRCLALLADFEEAETAFRGAKPKGTLRIDAQGSMARHIILPGLPRFLDEHPGLDVQMSETDRFIDPVAEGVDCVVRAGPVGNTDLVARRVALLPEMTCVAPEYVARFGTPERWDRLDGHRMVGYRSSAYGGVLPLEFMVDGEKKTVMLPMVLSVDAAESYREAALRGLGLIQIPRYRNKGNFAGLIETLPETPPSPTPVSLLFARDRLMSPRVRVFLDWLTEEFRNALPGEGTGMTGRAAP</sequence>
<keyword evidence="2" id="KW-0805">Transcription regulation</keyword>
<dbReference type="InterPro" id="IPR000847">
    <property type="entry name" value="LysR_HTH_N"/>
</dbReference>
<evidence type="ECO:0000256" key="4">
    <source>
        <dbReference type="ARBA" id="ARBA00023163"/>
    </source>
</evidence>
<evidence type="ECO:0000256" key="1">
    <source>
        <dbReference type="ARBA" id="ARBA00009437"/>
    </source>
</evidence>
<dbReference type="Gene3D" id="1.10.10.10">
    <property type="entry name" value="Winged helix-like DNA-binding domain superfamily/Winged helix DNA-binding domain"/>
    <property type="match status" value="1"/>
</dbReference>
<dbReference type="Gene3D" id="3.40.190.290">
    <property type="match status" value="1"/>
</dbReference>